<dbReference type="Gene3D" id="1.10.10.60">
    <property type="entry name" value="Homeodomain-like"/>
    <property type="match status" value="1"/>
</dbReference>
<dbReference type="NCBIfam" id="NF033550">
    <property type="entry name" value="transpos_ISL3"/>
    <property type="match status" value="1"/>
</dbReference>
<dbReference type="EMBL" id="JAHQCW010000085">
    <property type="protein sequence ID" value="MBU9739729.1"/>
    <property type="molecule type" value="Genomic_DNA"/>
</dbReference>
<comment type="caution">
    <text evidence="2">The sequence shown here is derived from an EMBL/GenBank/DDBJ whole genome shotgun (WGS) entry which is preliminary data.</text>
</comment>
<organism evidence="2 3">
    <name type="scientific">Diplocloster agilis</name>
    <dbReference type="NCBI Taxonomy" id="2850323"/>
    <lineage>
        <taxon>Bacteria</taxon>
        <taxon>Bacillati</taxon>
        <taxon>Bacillota</taxon>
        <taxon>Clostridia</taxon>
        <taxon>Lachnospirales</taxon>
        <taxon>Lachnospiraceae</taxon>
        <taxon>Diplocloster</taxon>
    </lineage>
</organism>
<accession>A0A949NH13</accession>
<name>A0A949NH13_9FIRM</name>
<feature type="domain" description="Transposase IS204/IS1001/IS1096/IS1165 DDE" evidence="1">
    <location>
        <begin position="270"/>
        <end position="382"/>
    </location>
</feature>
<dbReference type="PANTHER" id="PTHR33498">
    <property type="entry name" value="TRANSPOSASE FOR INSERTION SEQUENCE ELEMENT IS1557"/>
    <property type="match status" value="1"/>
</dbReference>
<dbReference type="Proteomes" id="UP000712157">
    <property type="component" value="Unassembled WGS sequence"/>
</dbReference>
<protein>
    <submittedName>
        <fullName evidence="2">ISL3 family transposase</fullName>
    </submittedName>
</protein>
<sequence length="399" mass="46128">MPQPDREQARRVCIDDFAFKKRHTYGSIMIDIDTHRVIDLLPSREIEEVAEWLSLFPNLEVVSRDGSVSYNSAIKKANETIIQVSDRFHLLKGLTDAAKRVITSHVTSNIGVPVSASHYEGTETADYWGKETGKEDFPTREHNERYQKKKKMVEKVLELTAQEWKRTEIASELGITTSTVRRYQSPDFNPVSGKYNTTQDSKIKPHSEKIKQMLRDKHTFQQIEEAIKKDGYDGAASTIRMYTTRERKLLKEAGRDSQGFIEKIERKWLISLLYRPIDKVKKISQEQLDKVIEKYPVIEVVHDIVKSFKNTLFSKRPDELEKWLEEAEGLGIEQINSFVNGIRRDIAAVKKAIELDYNNGLAEGSVNKLKVIKRIMYGRNSFLLLKGKLLRLESKRKIN</sequence>
<dbReference type="InterPro" id="IPR002560">
    <property type="entry name" value="Transposase_DDE"/>
</dbReference>
<evidence type="ECO:0000313" key="2">
    <source>
        <dbReference type="EMBL" id="MBU9739729.1"/>
    </source>
</evidence>
<keyword evidence="3" id="KW-1185">Reference proteome</keyword>
<dbReference type="Pfam" id="PF01610">
    <property type="entry name" value="DDE_Tnp_ISL3"/>
    <property type="match status" value="2"/>
</dbReference>
<dbReference type="InterPro" id="IPR047951">
    <property type="entry name" value="Transpos_ISL3"/>
</dbReference>
<evidence type="ECO:0000259" key="1">
    <source>
        <dbReference type="Pfam" id="PF01610"/>
    </source>
</evidence>
<reference evidence="2" key="1">
    <citation type="submission" date="2021-06" db="EMBL/GenBank/DDBJ databases">
        <title>Description of novel taxa of the family Lachnospiraceae.</title>
        <authorList>
            <person name="Chaplin A.V."/>
            <person name="Sokolova S.R."/>
            <person name="Pikina A.P."/>
            <person name="Korzhanova M."/>
            <person name="Belova V."/>
            <person name="Korostin D."/>
            <person name="Efimov B.A."/>
        </authorList>
    </citation>
    <scope>NUCLEOTIDE SEQUENCE</scope>
    <source>
        <strain evidence="2">ASD5720</strain>
    </source>
</reference>
<proteinExistence type="predicted"/>
<evidence type="ECO:0000313" key="3">
    <source>
        <dbReference type="Proteomes" id="UP000712157"/>
    </source>
</evidence>
<dbReference type="PANTHER" id="PTHR33498:SF1">
    <property type="entry name" value="TRANSPOSASE FOR INSERTION SEQUENCE ELEMENT IS1557"/>
    <property type="match status" value="1"/>
</dbReference>
<dbReference type="AlphaFoldDB" id="A0A949NH13"/>
<gene>
    <name evidence="2" type="ORF">KTH89_24670</name>
</gene>
<dbReference type="RefSeq" id="WP_158342553.1">
    <property type="nucleotide sequence ID" value="NZ_JAHQCW010000085.1"/>
</dbReference>
<feature type="domain" description="Transposase IS204/IS1001/IS1096/IS1165 DDE" evidence="1">
    <location>
        <begin position="12"/>
        <end position="109"/>
    </location>
</feature>